<evidence type="ECO:0000256" key="1">
    <source>
        <dbReference type="SAM" id="MobiDB-lite"/>
    </source>
</evidence>
<name>A0A4Y1RUF2_PRUDU</name>
<dbReference type="EMBL" id="AP019303">
    <property type="protein sequence ID" value="BBH07989.1"/>
    <property type="molecule type" value="Genomic_DNA"/>
</dbReference>
<protein>
    <submittedName>
        <fullName evidence="2">Uncharacterized protein</fullName>
    </submittedName>
</protein>
<proteinExistence type="predicted"/>
<sequence>MADREGDAATKTQATQPIEAAKSKEEELKPVKEAAPPPPPPRSRSPAIAAEADASGASGMFITTSSTNTTSSTKVMKTPILDFCFVRLASI</sequence>
<reference evidence="2" key="1">
    <citation type="journal article" date="2019" name="Science">
        <title>Mutation of a bHLH transcription factor allowed almond domestication.</title>
        <authorList>
            <person name="Sanchez-Perez R."/>
            <person name="Pavan S."/>
            <person name="Mazzeo R."/>
            <person name="Moldovan C."/>
            <person name="Aiese Cigliano R."/>
            <person name="Del Cueto J."/>
            <person name="Ricciardi F."/>
            <person name="Lotti C."/>
            <person name="Ricciardi L."/>
            <person name="Dicenta F."/>
            <person name="Lopez-Marques R.L."/>
            <person name="Lindberg Moller B."/>
        </authorList>
    </citation>
    <scope>NUCLEOTIDE SEQUENCE</scope>
</reference>
<dbReference type="AlphaFoldDB" id="A0A4Y1RUF2"/>
<gene>
    <name evidence="2" type="ORF">Prudu_020060</name>
</gene>
<feature type="region of interest" description="Disordered" evidence="1">
    <location>
        <begin position="1"/>
        <end position="73"/>
    </location>
</feature>
<feature type="compositionally biased region" description="Low complexity" evidence="1">
    <location>
        <begin position="44"/>
        <end position="73"/>
    </location>
</feature>
<feature type="compositionally biased region" description="Basic and acidic residues" evidence="1">
    <location>
        <begin position="21"/>
        <end position="32"/>
    </location>
</feature>
<organism evidence="2">
    <name type="scientific">Prunus dulcis</name>
    <name type="common">Almond</name>
    <name type="synonym">Amygdalus dulcis</name>
    <dbReference type="NCBI Taxonomy" id="3755"/>
    <lineage>
        <taxon>Eukaryota</taxon>
        <taxon>Viridiplantae</taxon>
        <taxon>Streptophyta</taxon>
        <taxon>Embryophyta</taxon>
        <taxon>Tracheophyta</taxon>
        <taxon>Spermatophyta</taxon>
        <taxon>Magnoliopsida</taxon>
        <taxon>eudicotyledons</taxon>
        <taxon>Gunneridae</taxon>
        <taxon>Pentapetalae</taxon>
        <taxon>rosids</taxon>
        <taxon>fabids</taxon>
        <taxon>Rosales</taxon>
        <taxon>Rosaceae</taxon>
        <taxon>Amygdaloideae</taxon>
        <taxon>Amygdaleae</taxon>
        <taxon>Prunus</taxon>
    </lineage>
</organism>
<evidence type="ECO:0000313" key="2">
    <source>
        <dbReference type="EMBL" id="BBH07989.1"/>
    </source>
</evidence>
<accession>A0A4Y1RUF2</accession>